<organism evidence="2 3">
    <name type="scientific">Perkinsus olseni</name>
    <name type="common">Perkinsus atlanticus</name>
    <dbReference type="NCBI Taxonomy" id="32597"/>
    <lineage>
        <taxon>Eukaryota</taxon>
        <taxon>Sar</taxon>
        <taxon>Alveolata</taxon>
        <taxon>Perkinsozoa</taxon>
        <taxon>Perkinsea</taxon>
        <taxon>Perkinsida</taxon>
        <taxon>Perkinsidae</taxon>
        <taxon>Perkinsus</taxon>
    </lineage>
</organism>
<feature type="compositionally biased region" description="Pro residues" evidence="1">
    <location>
        <begin position="258"/>
        <end position="269"/>
    </location>
</feature>
<name>A0A7J6SC23_PEROL</name>
<evidence type="ECO:0000256" key="1">
    <source>
        <dbReference type="SAM" id="MobiDB-lite"/>
    </source>
</evidence>
<accession>A0A7J6SC23</accession>
<feature type="region of interest" description="Disordered" evidence="1">
    <location>
        <begin position="220"/>
        <end position="285"/>
    </location>
</feature>
<comment type="caution">
    <text evidence="2">The sequence shown here is derived from an EMBL/GenBank/DDBJ whole genome shotgun (WGS) entry which is preliminary data.</text>
</comment>
<feature type="compositionally biased region" description="Polar residues" evidence="1">
    <location>
        <begin position="275"/>
        <end position="285"/>
    </location>
</feature>
<feature type="compositionally biased region" description="Basic and acidic residues" evidence="1">
    <location>
        <begin position="133"/>
        <end position="143"/>
    </location>
</feature>
<evidence type="ECO:0000313" key="2">
    <source>
        <dbReference type="EMBL" id="KAF4729936.1"/>
    </source>
</evidence>
<feature type="region of interest" description="Disordered" evidence="1">
    <location>
        <begin position="13"/>
        <end position="54"/>
    </location>
</feature>
<protein>
    <submittedName>
        <fullName evidence="2">Uncharacterized protein</fullName>
    </submittedName>
</protein>
<feature type="compositionally biased region" description="Basic residues" evidence="1">
    <location>
        <begin position="238"/>
        <end position="249"/>
    </location>
</feature>
<gene>
    <name evidence="2" type="ORF">FOZ63_032074</name>
</gene>
<keyword evidence="3" id="KW-1185">Reference proteome</keyword>
<evidence type="ECO:0000313" key="3">
    <source>
        <dbReference type="Proteomes" id="UP000553632"/>
    </source>
</evidence>
<dbReference type="Proteomes" id="UP000553632">
    <property type="component" value="Unassembled WGS sequence"/>
</dbReference>
<proteinExistence type="predicted"/>
<feature type="region of interest" description="Disordered" evidence="1">
    <location>
        <begin position="94"/>
        <end position="175"/>
    </location>
</feature>
<reference evidence="2 3" key="1">
    <citation type="submission" date="2020-04" db="EMBL/GenBank/DDBJ databases">
        <title>Perkinsus olseni comparative genomics.</title>
        <authorList>
            <person name="Bogema D.R."/>
        </authorList>
    </citation>
    <scope>NUCLEOTIDE SEQUENCE [LARGE SCALE GENOMIC DNA]</scope>
    <source>
        <strain evidence="2 3">ATCC PRA-207</strain>
    </source>
</reference>
<dbReference type="EMBL" id="JABANO010019600">
    <property type="protein sequence ID" value="KAF4729936.1"/>
    <property type="molecule type" value="Genomic_DNA"/>
</dbReference>
<dbReference type="AlphaFoldDB" id="A0A7J6SC23"/>
<sequence length="485" mass="53582">MVQPVAAAHYQSGVPFHHPVGGKGGPPSTSVMDTYDRYRGRPIVQQQQQQQQQSILEDIPTIEYRGRNASHSPRAVPAVEAPKAAAMMNRFDQRKAGGKGGKGQKNKGKSNANQTPLGPRKIPEAVSVGEAKPQQRQETEKSPTSRKPLGELRVSAVTQATSPPKKKESETPQLDRAAMADMYKQAIARSDVPQWKLAIARPQREGEDGKQQGDVVDLTGDATKQAKTGITGGGKGHVGQRKMTPKYPRRPQQQKQSLPPPPPPPPPPVGGEDASNWTDTGQWKGSTTVATTNIEYSEEMKEILPPLRAHETEQVICLARDPRSRFGPQSAMMLGKQIWDSERKCKHRLQIYPRGYFYAGTGQASTAQDTWLSVNVLVEADNQQSAAELWRQHPDGLRRQVMLWIPNFKCPSTSIIRYGPTTFTQQQPTVGWTGLLDLQGDLDHLINAGWVDKRGRLLLRSMVVNTEKEMLVNVRGALSFTPAWV</sequence>